<sequence length="91" mass="10151">MKALFTSLLAGTLIAGLSSCSPSLPIERRNSDNNQTYKVDYLFEHEGCKVYRFNDNGNYVYFTNCTGDVTAISTDSTKTRVETIVKSNLLK</sequence>
<dbReference type="EMBL" id="ADLV01000027">
    <property type="protein sequence ID" value="EGK01389.1"/>
    <property type="molecule type" value="Genomic_DNA"/>
</dbReference>
<dbReference type="InterPro" id="IPR032618">
    <property type="entry name" value="DUF4884"/>
</dbReference>
<keyword evidence="2" id="KW-1185">Reference proteome</keyword>
<dbReference type="HOGENOM" id="CLU_180019_0_0_10"/>
<organism evidence="1 2">
    <name type="scientific">Dysgonomonas gadei ATCC BAA-286</name>
    <dbReference type="NCBI Taxonomy" id="742766"/>
    <lineage>
        <taxon>Bacteria</taxon>
        <taxon>Pseudomonadati</taxon>
        <taxon>Bacteroidota</taxon>
        <taxon>Bacteroidia</taxon>
        <taxon>Bacteroidales</taxon>
        <taxon>Dysgonomonadaceae</taxon>
        <taxon>Dysgonomonas</taxon>
    </lineage>
</organism>
<protein>
    <recommendedName>
        <fullName evidence="3">DUF4884 domain-containing protein</fullName>
    </recommendedName>
</protein>
<evidence type="ECO:0008006" key="3">
    <source>
        <dbReference type="Google" id="ProtNLM"/>
    </source>
</evidence>
<dbReference type="Proteomes" id="UP000004913">
    <property type="component" value="Unassembled WGS sequence"/>
</dbReference>
<dbReference type="eggNOG" id="ENOG50335H7">
    <property type="taxonomic scope" value="Bacteria"/>
</dbReference>
<dbReference type="RefSeq" id="WP_006799752.1">
    <property type="nucleotide sequence ID" value="NZ_GL891983.1"/>
</dbReference>
<dbReference type="Pfam" id="PF16225">
    <property type="entry name" value="DUF4884"/>
    <property type="match status" value="1"/>
</dbReference>
<accession>F5IZ14</accession>
<dbReference type="OrthoDB" id="680575at2"/>
<name>F5IZ14_9BACT</name>
<reference evidence="1 2" key="1">
    <citation type="submission" date="2011-04" db="EMBL/GenBank/DDBJ databases">
        <title>The Genome Sequence of Dysgonomonas gadei ATCC BAA-286.</title>
        <authorList>
            <consortium name="The Broad Institute Genome Sequencing Platform"/>
            <person name="Earl A."/>
            <person name="Ward D."/>
            <person name="Feldgarden M."/>
            <person name="Gevers D."/>
            <person name="Pudlo N."/>
            <person name="Martens E."/>
            <person name="Allen-Vercoe E."/>
            <person name="Young S.K."/>
            <person name="Zeng Q."/>
            <person name="Gargeya S."/>
            <person name="Fitzgerald M."/>
            <person name="Haas B."/>
            <person name="Abouelleil A."/>
            <person name="Alvarado L."/>
            <person name="Arachchi H.M."/>
            <person name="Berlin A."/>
            <person name="Brown A."/>
            <person name="Chapman S.B."/>
            <person name="Chen Z."/>
            <person name="Dunbar C."/>
            <person name="Freedman E."/>
            <person name="Gearin G."/>
            <person name="Gellesch M."/>
            <person name="Goldberg J."/>
            <person name="Griggs A."/>
            <person name="Gujja S."/>
            <person name="Heiman D."/>
            <person name="Howarth C."/>
            <person name="Larson L."/>
            <person name="Lui A."/>
            <person name="MacDonald P.J.P."/>
            <person name="Mehta T."/>
            <person name="Montmayeur A."/>
            <person name="Murphy C."/>
            <person name="Neiman D."/>
            <person name="Pearson M."/>
            <person name="Priest M."/>
            <person name="Roberts A."/>
            <person name="Saif S."/>
            <person name="Shea T."/>
            <person name="Shenoy N."/>
            <person name="Sisk P."/>
            <person name="Stolte C."/>
            <person name="Sykes S."/>
            <person name="Yandava C."/>
            <person name="Wortman J."/>
            <person name="Nusbaum C."/>
            <person name="Birren B."/>
        </authorList>
    </citation>
    <scope>NUCLEOTIDE SEQUENCE [LARGE SCALE GENOMIC DNA]</scope>
    <source>
        <strain evidence="1 2">ATCC BAA-286</strain>
    </source>
</reference>
<dbReference type="AlphaFoldDB" id="F5IZ14"/>
<gene>
    <name evidence="1" type="ORF">HMPREF9455_02222</name>
</gene>
<evidence type="ECO:0000313" key="2">
    <source>
        <dbReference type="Proteomes" id="UP000004913"/>
    </source>
</evidence>
<proteinExistence type="predicted"/>
<evidence type="ECO:0000313" key="1">
    <source>
        <dbReference type="EMBL" id="EGK01389.1"/>
    </source>
</evidence>
<comment type="caution">
    <text evidence="1">The sequence shown here is derived from an EMBL/GenBank/DDBJ whole genome shotgun (WGS) entry which is preliminary data.</text>
</comment>
<dbReference type="PROSITE" id="PS51257">
    <property type="entry name" value="PROKAR_LIPOPROTEIN"/>
    <property type="match status" value="1"/>
</dbReference>
<dbReference type="STRING" id="742766.HMPREF9455_02222"/>